<dbReference type="Gene3D" id="3.75.10.10">
    <property type="entry name" value="L-arginine/glycine Amidinotransferase, Chain A"/>
    <property type="match status" value="1"/>
</dbReference>
<sequence length="363" mass="40032">MAKRIQSTPRKDGFRMPGEYEPQEKIWMIWPERPDNWRDGAKPAQKAYADVARAISAFEPVTMLVSAAQYANARAQLPDEVRVVEMSTDDAWCRDCGPTFLTNDKGAVRAVDWEFNAWGGLVDGCYFPWANDNAVARKICEIEGVDSYHTPGFVLEGGSIHVDGEGTLLTTEMCLLSAGRNPHMTKGEIEEQLKEYLNVDKVIWLKDGIDPGETNGHIDDVACFVRPGEVACIWTDDPADPFYEPARAACAALSEATDAKGRRLKVHKLCLPKKPVTLGADFAIDSVEGSLPRREGDVCIASYMNFLIVNGGVIVPQYGDENDSLALAQVQAMFPDRKAVGVYTREIVYGGGNIHCITQQQVK</sequence>
<dbReference type="NCBIfam" id="TIGR03380">
    <property type="entry name" value="agmatine_aguA"/>
    <property type="match status" value="1"/>
</dbReference>
<dbReference type="SUPFAM" id="SSF55909">
    <property type="entry name" value="Pentein"/>
    <property type="match status" value="1"/>
</dbReference>
<protein>
    <recommendedName>
        <fullName evidence="2">Putative agmatine deiminase</fullName>
        <ecNumber evidence="2">3.5.3.12</ecNumber>
    </recommendedName>
    <alternativeName>
        <fullName evidence="2">Agmatine iminohydrolase</fullName>
    </alternativeName>
</protein>
<reference evidence="3" key="1">
    <citation type="journal article" date="2021" name="PeerJ">
        <title>Extensive microbial diversity within the chicken gut microbiome revealed by metagenomics and culture.</title>
        <authorList>
            <person name="Gilroy R."/>
            <person name="Ravi A."/>
            <person name="Getino M."/>
            <person name="Pursley I."/>
            <person name="Horton D.L."/>
            <person name="Alikhan N.F."/>
            <person name="Baker D."/>
            <person name="Gharbi K."/>
            <person name="Hall N."/>
            <person name="Watson M."/>
            <person name="Adriaenssens E.M."/>
            <person name="Foster-Nyarko E."/>
            <person name="Jarju S."/>
            <person name="Secka A."/>
            <person name="Antonio M."/>
            <person name="Oren A."/>
            <person name="Chaudhuri R.R."/>
            <person name="La Ragione R."/>
            <person name="Hildebrand F."/>
            <person name="Pallen M.J."/>
        </authorList>
    </citation>
    <scope>NUCLEOTIDE SEQUENCE</scope>
    <source>
        <strain evidence="3">2239</strain>
    </source>
</reference>
<dbReference type="NCBIfam" id="NF010070">
    <property type="entry name" value="PRK13551.1"/>
    <property type="match status" value="1"/>
</dbReference>
<dbReference type="GO" id="GO:0004668">
    <property type="term" value="F:protein-arginine deiminase activity"/>
    <property type="evidence" value="ECO:0007669"/>
    <property type="project" value="InterPro"/>
</dbReference>
<dbReference type="InterPro" id="IPR017754">
    <property type="entry name" value="Agmatine_deiminase"/>
</dbReference>
<dbReference type="AlphaFoldDB" id="A0A9D1V4G0"/>
<dbReference type="PANTHER" id="PTHR31377:SF0">
    <property type="entry name" value="AGMATINE DEIMINASE-RELATED"/>
    <property type="match status" value="1"/>
</dbReference>
<dbReference type="PANTHER" id="PTHR31377">
    <property type="entry name" value="AGMATINE DEIMINASE-RELATED"/>
    <property type="match status" value="1"/>
</dbReference>
<gene>
    <name evidence="2 3" type="primary">aguA</name>
    <name evidence="3" type="ORF">H9865_07640</name>
</gene>
<feature type="active site" description="Amidino-cysteine intermediate" evidence="2">
    <location>
        <position position="356"/>
    </location>
</feature>
<dbReference type="GO" id="GO:0047632">
    <property type="term" value="F:agmatine deiminase activity"/>
    <property type="evidence" value="ECO:0007669"/>
    <property type="project" value="UniProtKB-UniRule"/>
</dbReference>
<evidence type="ECO:0000256" key="2">
    <source>
        <dbReference type="HAMAP-Rule" id="MF_01841"/>
    </source>
</evidence>
<dbReference type="InterPro" id="IPR007466">
    <property type="entry name" value="Peptidyl-Arg-deiminase_porph"/>
</dbReference>
<dbReference type="EMBL" id="DXFW01000022">
    <property type="protein sequence ID" value="HIX05957.1"/>
    <property type="molecule type" value="Genomic_DNA"/>
</dbReference>
<comment type="catalytic activity">
    <reaction evidence="2">
        <text>agmatine + H2O = N-carbamoylputrescine + NH4(+)</text>
        <dbReference type="Rhea" id="RHEA:18037"/>
        <dbReference type="ChEBI" id="CHEBI:15377"/>
        <dbReference type="ChEBI" id="CHEBI:28938"/>
        <dbReference type="ChEBI" id="CHEBI:58145"/>
        <dbReference type="ChEBI" id="CHEBI:58318"/>
        <dbReference type="EC" id="3.5.3.12"/>
    </reaction>
</comment>
<dbReference type="HAMAP" id="MF_01841">
    <property type="entry name" value="Agmatine_deimin"/>
    <property type="match status" value="1"/>
</dbReference>
<reference evidence="3" key="2">
    <citation type="submission" date="2021-04" db="EMBL/GenBank/DDBJ databases">
        <authorList>
            <person name="Gilroy R."/>
        </authorList>
    </citation>
    <scope>NUCLEOTIDE SEQUENCE</scope>
    <source>
        <strain evidence="3">2239</strain>
    </source>
</reference>
<evidence type="ECO:0000256" key="1">
    <source>
        <dbReference type="ARBA" id="ARBA00022801"/>
    </source>
</evidence>
<dbReference type="Proteomes" id="UP000824193">
    <property type="component" value="Unassembled WGS sequence"/>
</dbReference>
<evidence type="ECO:0000313" key="4">
    <source>
        <dbReference type="Proteomes" id="UP000824193"/>
    </source>
</evidence>
<dbReference type="Pfam" id="PF04371">
    <property type="entry name" value="PAD_porph"/>
    <property type="match status" value="1"/>
</dbReference>
<dbReference type="GO" id="GO:0009446">
    <property type="term" value="P:putrescine biosynthetic process"/>
    <property type="evidence" value="ECO:0007669"/>
    <property type="project" value="InterPro"/>
</dbReference>
<name>A0A9D1V4G0_9FIRM</name>
<keyword evidence="1 2" id="KW-0378">Hydrolase</keyword>
<dbReference type="EC" id="3.5.3.12" evidence="2"/>
<comment type="caution">
    <text evidence="3">The sequence shown here is derived from an EMBL/GenBank/DDBJ whole genome shotgun (WGS) entry which is preliminary data.</text>
</comment>
<organism evidence="3 4">
    <name type="scientific">Candidatus Allofournierella pullicola</name>
    <dbReference type="NCBI Taxonomy" id="2838596"/>
    <lineage>
        <taxon>Bacteria</taxon>
        <taxon>Bacillati</taxon>
        <taxon>Bacillota</taxon>
        <taxon>Clostridia</taxon>
        <taxon>Eubacteriales</taxon>
        <taxon>Oscillospiraceae</taxon>
        <taxon>Allofournierella</taxon>
    </lineage>
</organism>
<evidence type="ECO:0000313" key="3">
    <source>
        <dbReference type="EMBL" id="HIX05957.1"/>
    </source>
</evidence>
<comment type="similarity">
    <text evidence="2">Belongs to the agmatine deiminase family.</text>
</comment>
<proteinExistence type="inferred from homology"/>
<accession>A0A9D1V4G0</accession>